<comment type="caution">
    <text evidence="3">The sequence shown here is derived from an EMBL/GenBank/DDBJ whole genome shotgun (WGS) entry which is preliminary data.</text>
</comment>
<dbReference type="SUPFAM" id="SSF54909">
    <property type="entry name" value="Dimeric alpha+beta barrel"/>
    <property type="match status" value="1"/>
</dbReference>
<gene>
    <name evidence="3" type="ORF">G7Y85_09345</name>
</gene>
<dbReference type="PANTHER" id="PTHR35174">
    <property type="entry name" value="BLL7171 PROTEIN-RELATED"/>
    <property type="match status" value="1"/>
</dbReference>
<dbReference type="AlphaFoldDB" id="A0A6M2BRK9"/>
<protein>
    <submittedName>
        <fullName evidence="3">Dehydrogenase</fullName>
    </submittedName>
</protein>
<evidence type="ECO:0000259" key="2">
    <source>
        <dbReference type="Pfam" id="PF03795"/>
    </source>
</evidence>
<reference evidence="3 4" key="1">
    <citation type="journal article" date="2014" name="Int. J. Syst. Evol. Microbiol.">
        <title>Solimonas terrae sp. nov., isolated from soil.</title>
        <authorList>
            <person name="Kim S.J."/>
            <person name="Moon J.Y."/>
            <person name="Weon H.Y."/>
            <person name="Ahn J.H."/>
            <person name="Chen W.M."/>
            <person name="Kwon S.W."/>
        </authorList>
    </citation>
    <scope>NUCLEOTIDE SEQUENCE [LARGE SCALE GENOMIC DNA]</scope>
    <source>
        <strain evidence="3 4">KIS83-12</strain>
    </source>
</reference>
<feature type="domain" description="YCII-related" evidence="2">
    <location>
        <begin position="14"/>
        <end position="111"/>
    </location>
</feature>
<keyword evidence="4" id="KW-1185">Reference proteome</keyword>
<sequence>MSYALLIVEPRGQREQRSAEQGEAVYARMVAFGTALKARGKLLAVESLKSDAQATRVESRNGRQAVIDGPFSEAKEMIGGFFLLDCASRDEALAIAAECPAAEWATVEVRETGPCFL</sequence>
<dbReference type="PANTHER" id="PTHR35174:SF3">
    <property type="entry name" value="BLL7171 PROTEIN"/>
    <property type="match status" value="1"/>
</dbReference>
<evidence type="ECO:0000313" key="4">
    <source>
        <dbReference type="Proteomes" id="UP000472676"/>
    </source>
</evidence>
<dbReference type="RefSeq" id="WP_166255386.1">
    <property type="nucleotide sequence ID" value="NZ_JAAMOW010000004.1"/>
</dbReference>
<accession>A0A6M2BRK9</accession>
<dbReference type="InterPro" id="IPR011008">
    <property type="entry name" value="Dimeric_a/b-barrel"/>
</dbReference>
<dbReference type="Gene3D" id="3.30.70.1060">
    <property type="entry name" value="Dimeric alpha+beta barrel"/>
    <property type="match status" value="1"/>
</dbReference>
<name>A0A6M2BRK9_9GAMM</name>
<evidence type="ECO:0000256" key="1">
    <source>
        <dbReference type="ARBA" id="ARBA00007689"/>
    </source>
</evidence>
<dbReference type="Proteomes" id="UP000472676">
    <property type="component" value="Unassembled WGS sequence"/>
</dbReference>
<evidence type="ECO:0000313" key="3">
    <source>
        <dbReference type="EMBL" id="NGY04970.1"/>
    </source>
</evidence>
<dbReference type="EMBL" id="JAAMOW010000004">
    <property type="protein sequence ID" value="NGY04970.1"/>
    <property type="molecule type" value="Genomic_DNA"/>
</dbReference>
<dbReference type="InterPro" id="IPR005545">
    <property type="entry name" value="YCII"/>
</dbReference>
<dbReference type="Pfam" id="PF03795">
    <property type="entry name" value="YCII"/>
    <property type="match status" value="1"/>
</dbReference>
<proteinExistence type="inferred from homology"/>
<organism evidence="3 4">
    <name type="scientific">Solimonas terrae</name>
    <dbReference type="NCBI Taxonomy" id="1396819"/>
    <lineage>
        <taxon>Bacteria</taxon>
        <taxon>Pseudomonadati</taxon>
        <taxon>Pseudomonadota</taxon>
        <taxon>Gammaproteobacteria</taxon>
        <taxon>Nevskiales</taxon>
        <taxon>Nevskiaceae</taxon>
        <taxon>Solimonas</taxon>
    </lineage>
</organism>
<comment type="similarity">
    <text evidence="1">Belongs to the YciI family.</text>
</comment>